<protein>
    <submittedName>
        <fullName evidence="1">Uncharacterized protein</fullName>
    </submittedName>
</protein>
<reference evidence="1" key="1">
    <citation type="journal article" date="2014" name="Front. Microbiol.">
        <title>High frequency of phylogenetically diverse reductive dehalogenase-homologous genes in deep subseafloor sedimentary metagenomes.</title>
        <authorList>
            <person name="Kawai M."/>
            <person name="Futagami T."/>
            <person name="Toyoda A."/>
            <person name="Takaki Y."/>
            <person name="Nishi S."/>
            <person name="Hori S."/>
            <person name="Arai W."/>
            <person name="Tsubouchi T."/>
            <person name="Morono Y."/>
            <person name="Uchiyama I."/>
            <person name="Ito T."/>
            <person name="Fujiyama A."/>
            <person name="Inagaki F."/>
            <person name="Takami H."/>
        </authorList>
    </citation>
    <scope>NUCLEOTIDE SEQUENCE</scope>
    <source>
        <strain evidence="1">Expedition CK06-06</strain>
    </source>
</reference>
<proteinExistence type="predicted"/>
<gene>
    <name evidence="1" type="ORF">S01H4_35910</name>
</gene>
<accession>X1AIF6</accession>
<dbReference type="AlphaFoldDB" id="X1AIF6"/>
<sequence length="146" mass="16791">SVQPARVENTYYREVAGVEFVCRVDMEDIQRAVIDHKTSSKAFSQDDVDCDIQASAEAFALGRPIVFYNHVAIKLRTPRIQVIKAYRLQADIDWWADMAARVVLQMKTGIAPPRPIDAFGKKGYWCNERFCGYYERCRGELTRSYS</sequence>
<evidence type="ECO:0000313" key="1">
    <source>
        <dbReference type="EMBL" id="GAG82425.1"/>
    </source>
</evidence>
<organism evidence="1">
    <name type="scientific">marine sediment metagenome</name>
    <dbReference type="NCBI Taxonomy" id="412755"/>
    <lineage>
        <taxon>unclassified sequences</taxon>
        <taxon>metagenomes</taxon>
        <taxon>ecological metagenomes</taxon>
    </lineage>
</organism>
<dbReference type="EMBL" id="BART01019142">
    <property type="protein sequence ID" value="GAG82425.1"/>
    <property type="molecule type" value="Genomic_DNA"/>
</dbReference>
<feature type="non-terminal residue" evidence="1">
    <location>
        <position position="1"/>
    </location>
</feature>
<name>X1AIF6_9ZZZZ</name>
<comment type="caution">
    <text evidence="1">The sequence shown here is derived from an EMBL/GenBank/DDBJ whole genome shotgun (WGS) entry which is preliminary data.</text>
</comment>